<keyword evidence="1" id="KW-0812">Transmembrane</keyword>
<accession>D2EEJ9</accession>
<evidence type="ECO:0000313" key="3">
    <source>
        <dbReference type="Proteomes" id="UP000009375"/>
    </source>
</evidence>
<dbReference type="Proteomes" id="UP000009375">
    <property type="component" value="Unassembled WGS sequence"/>
</dbReference>
<feature type="transmembrane region" description="Helical" evidence="1">
    <location>
        <begin position="12"/>
        <end position="40"/>
    </location>
</feature>
<dbReference type="EMBL" id="GG730040">
    <property type="protein sequence ID" value="EEZ93217.1"/>
    <property type="molecule type" value="Genomic_DNA"/>
</dbReference>
<keyword evidence="1" id="KW-1133">Transmembrane helix</keyword>
<sequence>MRSNKLKGTSLVDYFIVIILLISFLIIGVVIASSVFHFAILPSGIVNSGSGSPAPCNANVTNISTSSQQNRFKIVVSDGSPGLVYSVFASNLNGNPSNIYRIGNYTAGINSFSGDFTIKDPSINTIIIGNTSGSNVSIDGVKYSAGGTCETEITGN</sequence>
<dbReference type="AlphaFoldDB" id="D2EEJ9"/>
<proteinExistence type="predicted"/>
<reference evidence="2 3" key="1">
    <citation type="journal article" date="2010" name="Proc. Natl. Acad. Sci. U.S.A.">
        <title>Enigmatic, ultrasmall, uncultivated Archaea.</title>
        <authorList>
            <person name="Baker B.J."/>
            <person name="Comolli L.R."/>
            <person name="Dick G.J."/>
            <person name="Hauser L.J."/>
            <person name="Hyatt D."/>
            <person name="Dill B.D."/>
            <person name="Land M.L."/>
            <person name="Verberkmoes N.C."/>
            <person name="Hettich R.L."/>
            <person name="Banfield J.F."/>
        </authorList>
    </citation>
    <scope>NUCLEOTIDE SEQUENCE [LARGE SCALE GENOMIC DNA]</scope>
</reference>
<name>D2EEJ9_PARA4</name>
<evidence type="ECO:0000313" key="2">
    <source>
        <dbReference type="EMBL" id="EEZ93217.1"/>
    </source>
</evidence>
<keyword evidence="1" id="KW-0472">Membrane</keyword>
<organism evidence="2 3">
    <name type="scientific">Candidatus Parvarchaeum acidiphilum ARMAN-4</name>
    <dbReference type="NCBI Taxonomy" id="662760"/>
    <lineage>
        <taxon>Archaea</taxon>
        <taxon>Candidatus Parvarchaeota</taxon>
        <taxon>Candidatus Parvarchaeum</taxon>
    </lineage>
</organism>
<gene>
    <name evidence="2" type="ORF">BJBARM4_0144</name>
</gene>
<evidence type="ECO:0000256" key="1">
    <source>
        <dbReference type="SAM" id="Phobius"/>
    </source>
</evidence>
<protein>
    <submittedName>
        <fullName evidence="2">Uncharacterized protein</fullName>
    </submittedName>
</protein>